<feature type="transmembrane region" description="Helical" evidence="1">
    <location>
        <begin position="12"/>
        <end position="32"/>
    </location>
</feature>
<keyword evidence="1" id="KW-0472">Membrane</keyword>
<protein>
    <submittedName>
        <fullName evidence="2">RDD domain-containing protein</fullName>
    </submittedName>
</protein>
<comment type="caution">
    <text evidence="2">The sequence shown here is derived from an EMBL/GenBank/DDBJ whole genome shotgun (WGS) entry which is preliminary data.</text>
</comment>
<evidence type="ECO:0000256" key="1">
    <source>
        <dbReference type="SAM" id="Phobius"/>
    </source>
</evidence>
<sequence length="45" mass="5083">MFALWLRRAAAYFLRIVLPTSLMSQLIGTLLFGRSSPGGDRRDLD</sequence>
<accession>A0A2N3QMJ7</accession>
<dbReference type="AlphaFoldDB" id="A0A2N3QMJ7"/>
<organism evidence="2 3">
    <name type="scientific">Bifidobacterium thermophilum</name>
    <dbReference type="NCBI Taxonomy" id="33905"/>
    <lineage>
        <taxon>Bacteria</taxon>
        <taxon>Bacillati</taxon>
        <taxon>Actinomycetota</taxon>
        <taxon>Actinomycetes</taxon>
        <taxon>Bifidobacteriales</taxon>
        <taxon>Bifidobacteriaceae</taxon>
        <taxon>Bifidobacterium</taxon>
    </lineage>
</organism>
<gene>
    <name evidence="2" type="ORF">CQR47_0768</name>
</gene>
<evidence type="ECO:0000313" key="3">
    <source>
        <dbReference type="Proteomes" id="UP000233727"/>
    </source>
</evidence>
<keyword evidence="1" id="KW-0812">Transmembrane</keyword>
<proteinExistence type="predicted"/>
<dbReference type="Proteomes" id="UP000233727">
    <property type="component" value="Unassembled WGS sequence"/>
</dbReference>
<dbReference type="EMBL" id="PCGY01000011">
    <property type="protein sequence ID" value="PKU92918.1"/>
    <property type="molecule type" value="Genomic_DNA"/>
</dbReference>
<reference evidence="2 3" key="1">
    <citation type="submission" date="2017-10" db="EMBL/GenBank/DDBJ databases">
        <title>Bifidobacterium genomics.</title>
        <authorList>
            <person name="Lugli G.A."/>
            <person name="Milani C."/>
            <person name="Mancabelli L."/>
        </authorList>
    </citation>
    <scope>NUCLEOTIDE SEQUENCE [LARGE SCALE GENOMIC DNA]</scope>
    <source>
        <strain evidence="2 3">1542B</strain>
    </source>
</reference>
<evidence type="ECO:0000313" key="2">
    <source>
        <dbReference type="EMBL" id="PKU92918.1"/>
    </source>
</evidence>
<keyword evidence="1" id="KW-1133">Transmembrane helix</keyword>
<name>A0A2N3QMJ7_9BIFI</name>